<dbReference type="SMART" id="SM00463">
    <property type="entry name" value="SMR"/>
    <property type="match status" value="1"/>
</dbReference>
<evidence type="ECO:0000259" key="1">
    <source>
        <dbReference type="PROSITE" id="PS50828"/>
    </source>
</evidence>
<organism evidence="2 3">
    <name type="scientific">Solimicrobium silvestre</name>
    <dbReference type="NCBI Taxonomy" id="2099400"/>
    <lineage>
        <taxon>Bacteria</taxon>
        <taxon>Pseudomonadati</taxon>
        <taxon>Pseudomonadota</taxon>
        <taxon>Betaproteobacteria</taxon>
        <taxon>Burkholderiales</taxon>
        <taxon>Oxalobacteraceae</taxon>
        <taxon>Solimicrobium</taxon>
    </lineage>
</organism>
<dbReference type="Gene3D" id="3.30.1370.110">
    <property type="match status" value="1"/>
</dbReference>
<feature type="domain" description="Smr" evidence="1">
    <location>
        <begin position="137"/>
        <end position="217"/>
    </location>
</feature>
<dbReference type="InterPro" id="IPR002625">
    <property type="entry name" value="Smr_dom"/>
</dbReference>
<gene>
    <name evidence="2" type="ORF">S2091_4433</name>
</gene>
<accession>A0A2S9GT00</accession>
<sequence>MKRAPIKDLNELSSLRNQLKVRAEQEKVAEQKRQAEQLAAQKEANIFRSNMGAVTPIKAPDVYVHQRASIATKTVTTQPKEITSMAQAMQVMEQWSDEFDASQWQEQDEGLSYACPGSGPDLLRKLRKNQWPAQAFLDLHGLQRDQARTALADFLRRSKQARLRSVCVIHGKGINSRQPAILPDKVRSWLCQSELVQAFCPANASDGGDGALHVLLKMERDLGV</sequence>
<name>A0A2S9GT00_9BURK</name>
<dbReference type="SUPFAM" id="SSF160443">
    <property type="entry name" value="SMR domain-like"/>
    <property type="match status" value="1"/>
</dbReference>
<keyword evidence="3" id="KW-1185">Reference proteome</keyword>
<dbReference type="RefSeq" id="WP_105534162.1">
    <property type="nucleotide sequence ID" value="NZ_PUGF01000034.1"/>
</dbReference>
<dbReference type="InterPro" id="IPR036063">
    <property type="entry name" value="Smr_dom_sf"/>
</dbReference>
<dbReference type="PANTHER" id="PTHR35562">
    <property type="entry name" value="DNA ENDONUCLEASE SMRA-RELATED"/>
    <property type="match status" value="1"/>
</dbReference>
<proteinExistence type="predicted"/>
<evidence type="ECO:0000313" key="2">
    <source>
        <dbReference type="EMBL" id="PRC90852.1"/>
    </source>
</evidence>
<dbReference type="AlphaFoldDB" id="A0A2S9GT00"/>
<dbReference type="OrthoDB" id="9808881at2"/>
<dbReference type="PROSITE" id="PS50828">
    <property type="entry name" value="SMR"/>
    <property type="match status" value="1"/>
</dbReference>
<evidence type="ECO:0000313" key="3">
    <source>
        <dbReference type="Proteomes" id="UP000237839"/>
    </source>
</evidence>
<dbReference type="PANTHER" id="PTHR35562:SF2">
    <property type="entry name" value="DNA ENDONUCLEASE SMRA-RELATED"/>
    <property type="match status" value="1"/>
</dbReference>
<dbReference type="EMBL" id="PUGF01000034">
    <property type="protein sequence ID" value="PRC90852.1"/>
    <property type="molecule type" value="Genomic_DNA"/>
</dbReference>
<dbReference type="Pfam" id="PF01713">
    <property type="entry name" value="Smr"/>
    <property type="match status" value="1"/>
</dbReference>
<dbReference type="Proteomes" id="UP000237839">
    <property type="component" value="Unassembled WGS sequence"/>
</dbReference>
<comment type="caution">
    <text evidence="2">The sequence shown here is derived from an EMBL/GenBank/DDBJ whole genome shotgun (WGS) entry which is preliminary data.</text>
</comment>
<protein>
    <recommendedName>
        <fullName evidence="1">Smr domain-containing protein</fullName>
    </recommendedName>
</protein>
<reference evidence="2 3" key="1">
    <citation type="submission" date="2018-02" db="EMBL/GenBank/DDBJ databases">
        <title>Solimicrobium silvestre gen. nov., sp. nov., isolated from alpine forest soil.</title>
        <authorList>
            <person name="Margesin R."/>
            <person name="Albuquerque L."/>
            <person name="Zhang D.-C."/>
            <person name="Froufe H.J.C."/>
            <person name="Severino R."/>
            <person name="Roxo I."/>
            <person name="Egas C."/>
            <person name="Da Costa M.S."/>
        </authorList>
    </citation>
    <scope>NUCLEOTIDE SEQUENCE [LARGE SCALE GENOMIC DNA]</scope>
    <source>
        <strain evidence="2 3">S20-91</strain>
    </source>
</reference>